<organism evidence="1 2">
    <name type="scientific">Limobrevibacterium gyesilva</name>
    <dbReference type="NCBI Taxonomy" id="2991712"/>
    <lineage>
        <taxon>Bacteria</taxon>
        <taxon>Pseudomonadati</taxon>
        <taxon>Pseudomonadota</taxon>
        <taxon>Alphaproteobacteria</taxon>
        <taxon>Acetobacterales</taxon>
        <taxon>Acetobacteraceae</taxon>
        <taxon>Limobrevibacterium</taxon>
    </lineage>
</organism>
<reference evidence="1" key="1">
    <citation type="submission" date="2022-09" db="EMBL/GenBank/DDBJ databases">
        <title>Rhodovastum sp. nov. RN2-1 isolated from soil in Seongnam, South Korea.</title>
        <authorList>
            <person name="Le N.T."/>
        </authorList>
    </citation>
    <scope>NUCLEOTIDE SEQUENCE</scope>
    <source>
        <strain evidence="1">RN2-1</strain>
    </source>
</reference>
<sequence>MYVRKPPPDSCTCIHEWRTNIAGFPEPLAGAERWNGTKEIRHRRWLDIHAAAIHNHVFVNIGGREFPAASR</sequence>
<name>A0AA42CFX8_9PROT</name>
<evidence type="ECO:0000313" key="1">
    <source>
        <dbReference type="EMBL" id="MCW3477139.1"/>
    </source>
</evidence>
<gene>
    <name evidence="1" type="ORF">OL599_21440</name>
</gene>
<keyword evidence="2" id="KW-1185">Reference proteome</keyword>
<reference evidence="1" key="2">
    <citation type="submission" date="2022-10" db="EMBL/GenBank/DDBJ databases">
        <authorList>
            <person name="Trinh H.N."/>
        </authorList>
    </citation>
    <scope>NUCLEOTIDE SEQUENCE</scope>
    <source>
        <strain evidence="1">RN2-1</strain>
    </source>
</reference>
<dbReference type="AlphaFoldDB" id="A0AA42CFX8"/>
<dbReference type="EMBL" id="JAPDNT010000030">
    <property type="protein sequence ID" value="MCW3477139.1"/>
    <property type="molecule type" value="Genomic_DNA"/>
</dbReference>
<proteinExistence type="predicted"/>
<dbReference type="Proteomes" id="UP001165679">
    <property type="component" value="Unassembled WGS sequence"/>
</dbReference>
<comment type="caution">
    <text evidence="1">The sequence shown here is derived from an EMBL/GenBank/DDBJ whole genome shotgun (WGS) entry which is preliminary data.</text>
</comment>
<evidence type="ECO:0000313" key="2">
    <source>
        <dbReference type="Proteomes" id="UP001165679"/>
    </source>
</evidence>
<accession>A0AA42CFX8</accession>
<protein>
    <submittedName>
        <fullName evidence="1">Uncharacterized protein</fullName>
    </submittedName>
</protein>